<dbReference type="Pfam" id="PF10589">
    <property type="entry name" value="NADH_4Fe-4S"/>
    <property type="match status" value="1"/>
</dbReference>
<dbReference type="InterPro" id="IPR037207">
    <property type="entry name" value="Nuop51_4Fe4S-bd_sf"/>
</dbReference>
<evidence type="ECO:0000256" key="4">
    <source>
        <dbReference type="ARBA" id="ARBA00023004"/>
    </source>
</evidence>
<dbReference type="GO" id="GO:0046872">
    <property type="term" value="F:metal ion binding"/>
    <property type="evidence" value="ECO:0007669"/>
    <property type="project" value="UniProtKB-KW"/>
</dbReference>
<dbReference type="KEGG" id="amt:Amet_3095"/>
<dbReference type="PANTHER" id="PTHR43578:SF3">
    <property type="entry name" value="NADH-QUINONE OXIDOREDUCTASE SUBUNIT F"/>
    <property type="match status" value="1"/>
</dbReference>
<keyword evidence="5" id="KW-0411">Iron-sulfur</keyword>
<dbReference type="InterPro" id="IPR037225">
    <property type="entry name" value="Nuo51_FMN-bd_sf"/>
</dbReference>
<dbReference type="EMBL" id="CP000724">
    <property type="protein sequence ID" value="ABR49235.1"/>
    <property type="molecule type" value="Genomic_DNA"/>
</dbReference>
<dbReference type="Proteomes" id="UP000001572">
    <property type="component" value="Chromosome"/>
</dbReference>
<proteinExistence type="inferred from homology"/>
<dbReference type="RefSeq" id="WP_012064201.1">
    <property type="nucleotide sequence ID" value="NC_009633.1"/>
</dbReference>
<dbReference type="OrthoDB" id="9761899at2"/>
<dbReference type="HOGENOM" id="CLU_014881_3_2_9"/>
<reference evidence="8" key="1">
    <citation type="journal article" date="2016" name="Genome Announc.">
        <title>Complete genome sequence of Alkaliphilus metalliredigens strain QYMF, an alkaliphilic and metal-reducing bacterium isolated from borax-contaminated leachate ponds.</title>
        <authorList>
            <person name="Hwang C."/>
            <person name="Copeland A."/>
            <person name="Lucas S."/>
            <person name="Lapidus A."/>
            <person name="Barry K."/>
            <person name="Detter J.C."/>
            <person name="Glavina Del Rio T."/>
            <person name="Hammon N."/>
            <person name="Israni S."/>
            <person name="Dalin E."/>
            <person name="Tice H."/>
            <person name="Pitluck S."/>
            <person name="Chertkov O."/>
            <person name="Brettin T."/>
            <person name="Bruce D."/>
            <person name="Han C."/>
            <person name="Schmutz J."/>
            <person name="Larimer F."/>
            <person name="Land M.L."/>
            <person name="Hauser L."/>
            <person name="Kyrpides N."/>
            <person name="Mikhailova N."/>
            <person name="Ye Q."/>
            <person name="Zhou J."/>
            <person name="Richardson P."/>
            <person name="Fields M.W."/>
        </authorList>
    </citation>
    <scope>NUCLEOTIDE SEQUENCE [LARGE SCALE GENOMIC DNA]</scope>
    <source>
        <strain evidence="8">QYMF</strain>
    </source>
</reference>
<accession>A6TSR7</accession>
<feature type="domain" description="4Fe-4S ferredoxin-type" evidence="6">
    <location>
        <begin position="555"/>
        <end position="582"/>
    </location>
</feature>
<dbReference type="FunFam" id="1.20.1440.230:FF:000001">
    <property type="entry name" value="Mitochondrial NADH dehydrogenase flavoprotein 1"/>
    <property type="match status" value="1"/>
</dbReference>
<dbReference type="PROSITE" id="PS51379">
    <property type="entry name" value="4FE4S_FER_2"/>
    <property type="match status" value="2"/>
</dbReference>
<keyword evidence="7" id="KW-0560">Oxidoreductase</keyword>
<dbReference type="InterPro" id="IPR017896">
    <property type="entry name" value="4Fe4S_Fe-S-bd"/>
</dbReference>
<dbReference type="InterPro" id="IPR036249">
    <property type="entry name" value="Thioredoxin-like_sf"/>
</dbReference>
<comment type="similarity">
    <text evidence="1">Belongs to the complex I 51 kDa subunit family.</text>
</comment>
<dbReference type="EC" id="1.6.99.5" evidence="7"/>
<feature type="domain" description="4Fe-4S ferredoxin-type" evidence="6">
    <location>
        <begin position="525"/>
        <end position="554"/>
    </location>
</feature>
<keyword evidence="3" id="KW-0479">Metal-binding</keyword>
<dbReference type="SUPFAM" id="SSF142019">
    <property type="entry name" value="Nqo1 FMN-binding domain-like"/>
    <property type="match status" value="1"/>
</dbReference>
<sequence length="582" mass="63419">MKVIVGLGSCGIAAGAQKVYKEIENQLKVYGSNSPVGSVGCIGMCYLEPIIEFLSDDGEKYTYTKVTPNIVAEIVEGILEGQPSQNHLINPAEWNKLRKQKRIALKNCGLIDPQNIHHYIDQNGYEAIKKCIGEMTPAEVIEEIKVSNIRGRGGAGFPTWFKWNAAMQSNEYPKYIVCNADEGDPGAFMDRSILEGDPHAIIEGMMIAAYAIGAQYGVVYVRAEYPLAIERLQKAILQAKELNLLGDHIFNSQFQFDIKVKAGAGAFVCGEETALIASLEGERGMPRLKPPFPAEKGLWQKPTNINNVETFANIPWIINQGGKAFADIGVNNSQGTKVFALTGKIRDGGLVEVPMGTSLQEIIFDIGGGILNDRDFKALQLGGPSGGCVPNALLDTIVDYESVTKTGAIMGSGGMVVMDDTTCMVDMAKFFLDFTCKESCGKCIHCRLGTKRMLEILTRITEGHGQTGDIELLEELGSGIKEGSLCGLGQTAPNPVLSTIKYFREEYEKHIIDKTCPAKQCKALLTHNILEEKCINCGLCLRKCRLDAIIRENHGAHRIQTEKCIQCGVCLDACPVNAVTVV</sequence>
<keyword evidence="2" id="KW-0004">4Fe-4S</keyword>
<dbReference type="FunFam" id="3.40.50.11540:FF:000001">
    <property type="entry name" value="NADH dehydrogenase [ubiquinone] flavoprotein 1, mitochondrial"/>
    <property type="match status" value="1"/>
</dbReference>
<dbReference type="eggNOG" id="COG1894">
    <property type="taxonomic scope" value="Bacteria"/>
</dbReference>
<evidence type="ECO:0000256" key="1">
    <source>
        <dbReference type="ARBA" id="ARBA00007523"/>
    </source>
</evidence>
<dbReference type="SMART" id="SM00928">
    <property type="entry name" value="NADH_4Fe-4S"/>
    <property type="match status" value="1"/>
</dbReference>
<dbReference type="Gene3D" id="3.10.20.600">
    <property type="match status" value="1"/>
</dbReference>
<dbReference type="SUPFAM" id="SSF54862">
    <property type="entry name" value="4Fe-4S ferredoxins"/>
    <property type="match status" value="1"/>
</dbReference>
<dbReference type="InterPro" id="IPR011538">
    <property type="entry name" value="Nuo51_FMN-bd"/>
</dbReference>
<dbReference type="Gene3D" id="3.40.50.11540">
    <property type="entry name" value="NADH-ubiquinone oxidoreductase 51kDa subunit"/>
    <property type="match status" value="1"/>
</dbReference>
<evidence type="ECO:0000256" key="2">
    <source>
        <dbReference type="ARBA" id="ARBA00022485"/>
    </source>
</evidence>
<keyword evidence="8" id="KW-1185">Reference proteome</keyword>
<dbReference type="Gene3D" id="6.10.250.1450">
    <property type="match status" value="1"/>
</dbReference>
<dbReference type="SUPFAM" id="SSF142984">
    <property type="entry name" value="Nqo1 middle domain-like"/>
    <property type="match status" value="1"/>
</dbReference>
<dbReference type="Pfam" id="PF01512">
    <property type="entry name" value="Complex1_51K"/>
    <property type="match status" value="1"/>
</dbReference>
<keyword evidence="4" id="KW-0408">Iron</keyword>
<evidence type="ECO:0000256" key="5">
    <source>
        <dbReference type="ARBA" id="ARBA00023014"/>
    </source>
</evidence>
<evidence type="ECO:0000313" key="7">
    <source>
        <dbReference type="EMBL" id="ABR49235.1"/>
    </source>
</evidence>
<dbReference type="STRING" id="293826.Amet_3095"/>
<dbReference type="GO" id="GO:0016491">
    <property type="term" value="F:oxidoreductase activity"/>
    <property type="evidence" value="ECO:0007669"/>
    <property type="project" value="UniProtKB-KW"/>
</dbReference>
<dbReference type="GO" id="GO:0051539">
    <property type="term" value="F:4 iron, 4 sulfur cluster binding"/>
    <property type="evidence" value="ECO:0007669"/>
    <property type="project" value="UniProtKB-KW"/>
</dbReference>
<dbReference type="CDD" id="cd02980">
    <property type="entry name" value="TRX_Fd_family"/>
    <property type="match status" value="1"/>
</dbReference>
<evidence type="ECO:0000256" key="3">
    <source>
        <dbReference type="ARBA" id="ARBA00022723"/>
    </source>
</evidence>
<dbReference type="PROSITE" id="PS00198">
    <property type="entry name" value="4FE4S_FER_1"/>
    <property type="match status" value="1"/>
</dbReference>
<organism evidence="7 8">
    <name type="scientific">Alkaliphilus metalliredigens (strain QYMF)</name>
    <dbReference type="NCBI Taxonomy" id="293826"/>
    <lineage>
        <taxon>Bacteria</taxon>
        <taxon>Bacillati</taxon>
        <taxon>Bacillota</taxon>
        <taxon>Clostridia</taxon>
        <taxon>Peptostreptococcales</taxon>
        <taxon>Natronincolaceae</taxon>
        <taxon>Alkaliphilus</taxon>
    </lineage>
</organism>
<protein>
    <submittedName>
        <fullName evidence="7">NADH dehydrogenase (Quinone)</fullName>
        <ecNumber evidence="7">1.6.99.5</ecNumber>
    </submittedName>
</protein>
<evidence type="ECO:0000259" key="6">
    <source>
        <dbReference type="PROSITE" id="PS51379"/>
    </source>
</evidence>
<name>A6TSR7_ALKMQ</name>
<dbReference type="AlphaFoldDB" id="A6TSR7"/>
<dbReference type="InterPro" id="IPR017900">
    <property type="entry name" value="4Fe4S_Fe_S_CS"/>
</dbReference>
<dbReference type="Pfam" id="PF14697">
    <property type="entry name" value="Fer4_21"/>
    <property type="match status" value="1"/>
</dbReference>
<dbReference type="Gene3D" id="1.20.1440.230">
    <property type="entry name" value="NADH-ubiquinone oxidoreductase 51kDa subunit, iron-sulphur binding domain"/>
    <property type="match status" value="1"/>
</dbReference>
<dbReference type="Gene3D" id="3.30.70.20">
    <property type="match status" value="1"/>
</dbReference>
<dbReference type="SUPFAM" id="SSF52833">
    <property type="entry name" value="Thioredoxin-like"/>
    <property type="match status" value="1"/>
</dbReference>
<dbReference type="Gene3D" id="3.40.30.10">
    <property type="entry name" value="Glutaredoxin"/>
    <property type="match status" value="1"/>
</dbReference>
<dbReference type="SUPFAM" id="SSF140490">
    <property type="entry name" value="Nqo1C-terminal domain-like"/>
    <property type="match status" value="1"/>
</dbReference>
<dbReference type="InterPro" id="IPR019575">
    <property type="entry name" value="Nuop51_4Fe4S-bd"/>
</dbReference>
<gene>
    <name evidence="7" type="ordered locus">Amet_3095</name>
</gene>
<dbReference type="PANTHER" id="PTHR43578">
    <property type="entry name" value="NADH-QUINONE OXIDOREDUCTASE SUBUNIT F"/>
    <property type="match status" value="1"/>
</dbReference>
<evidence type="ECO:0000313" key="8">
    <source>
        <dbReference type="Proteomes" id="UP000001572"/>
    </source>
</evidence>